<dbReference type="PROSITE" id="PS50238">
    <property type="entry name" value="RHOGAP"/>
    <property type="match status" value="1"/>
</dbReference>
<dbReference type="EMBL" id="HE612864">
    <property type="protein sequence ID" value="CCE64758.1"/>
    <property type="molecule type" value="Genomic_DNA"/>
</dbReference>
<dbReference type="HOGENOM" id="CLU_010730_2_0_1"/>
<organism evidence="6 7">
    <name type="scientific">Tetrapisispora phaffii (strain ATCC 24235 / CBS 4417 / NBRC 1672 / NRRL Y-8282 / UCD 70-5)</name>
    <name type="common">Yeast</name>
    <name type="synonym">Fabospora phaffii</name>
    <dbReference type="NCBI Taxonomy" id="1071381"/>
    <lineage>
        <taxon>Eukaryota</taxon>
        <taxon>Fungi</taxon>
        <taxon>Dikarya</taxon>
        <taxon>Ascomycota</taxon>
        <taxon>Saccharomycotina</taxon>
        <taxon>Saccharomycetes</taxon>
        <taxon>Saccharomycetales</taxon>
        <taxon>Saccharomycetaceae</taxon>
        <taxon>Tetrapisispora</taxon>
    </lineage>
</organism>
<dbReference type="InterPro" id="IPR050729">
    <property type="entry name" value="Rho-GAP"/>
</dbReference>
<dbReference type="eggNOG" id="KOG1450">
    <property type="taxonomic scope" value="Eukaryota"/>
</dbReference>
<dbReference type="GeneID" id="11534335"/>
<feature type="compositionally biased region" description="Polar residues" evidence="3">
    <location>
        <begin position="340"/>
        <end position="375"/>
    </location>
</feature>
<gene>
    <name evidence="6" type="primary">TPHA0I02570</name>
    <name evidence="6" type="ordered locus">TPHA_0I02570</name>
</gene>
<dbReference type="InterPro" id="IPR000198">
    <property type="entry name" value="RhoGAP_dom"/>
</dbReference>
<dbReference type="STRING" id="1071381.G8BXY0"/>
<feature type="domain" description="Rho-GAP" evidence="4">
    <location>
        <begin position="512"/>
        <end position="703"/>
    </location>
</feature>
<keyword evidence="7" id="KW-1185">Reference proteome</keyword>
<dbReference type="GO" id="GO:0005096">
    <property type="term" value="F:GTPase activator activity"/>
    <property type="evidence" value="ECO:0007669"/>
    <property type="project" value="UniProtKB-KW"/>
</dbReference>
<dbReference type="SUPFAM" id="SSF48350">
    <property type="entry name" value="GTPase activation domain, GAP"/>
    <property type="match status" value="1"/>
</dbReference>
<dbReference type="InterPro" id="IPR008936">
    <property type="entry name" value="Rho_GTPase_activation_prot"/>
</dbReference>
<dbReference type="InterPro" id="IPR027267">
    <property type="entry name" value="AH/BAR_dom_sf"/>
</dbReference>
<evidence type="ECO:0000259" key="5">
    <source>
        <dbReference type="PROSITE" id="PS51741"/>
    </source>
</evidence>
<dbReference type="PROSITE" id="PS51741">
    <property type="entry name" value="F_BAR"/>
    <property type="match status" value="1"/>
</dbReference>
<dbReference type="GO" id="GO:0007165">
    <property type="term" value="P:signal transduction"/>
    <property type="evidence" value="ECO:0007669"/>
    <property type="project" value="InterPro"/>
</dbReference>
<sequence length="707" mass="79105">MMDQTSLSSKVSNSNVGDANGEPHNGGEQGTLLDREEIKRIMDSDVAINALLAILKQSLLTCEEFTKYVKKKYMFEQENVEELSKQYKHFFTSTSNTSPSLRRCMRQILQFDGKLANVKQSYVTALIKMYEELSSLLLTMTKMRKSIKEKSRRLEKEVSDAIHVSEKAQMRYNSLCQDWDKLRMTDPTKTKLTLRGSKTTKEQEEDLTRKIDAADIEYKQRVDHSTSLRTVFLNKERPQIVSELRDLILEIDTAMTIQLQKYCIWTENLALNVGVTVLPLDPKHSMKSIVLNVTNEKDLYNYLNKYNQNGKESLLSNKSLVPVPYKKHPSMVKDKLVSPHGNSTFSVNNQRNLNPINTNSKDTGGFSSPNTTVVASGNSASKTSLSSSTYIPTSSVYSPNDNNNKYLSQGTSDSATDSPHVSGLGIQVASYAGAATAAVVGLSGSNNTNNNLNTLPSKKYYGNDGNEGAMRTSSFATGSSAYTDDSGRPISHIQHENVIPAGIQNNFKTFGIPLEKLLEYEQDSVPTIVKQCVYVIDTYGLQVEGIYRKSANVLDVGKLKDEIDKDPSNISMILPPKDYTDSDLFVVSSLLKAFFSALPETLIPSSCVPELKVCLSIEDLETRKNYMHGLIYKFPDAQYWTLRTLIFHLKRVMANEAHNRMNLKGLSIIWGPTIVPQNDEDINDINFQIGTMEIIFAVADQAFESEE</sequence>
<feature type="compositionally biased region" description="Polar residues" evidence="3">
    <location>
        <begin position="1"/>
        <end position="17"/>
    </location>
</feature>
<dbReference type="RefSeq" id="XP_003687192.1">
    <property type="nucleotide sequence ID" value="XM_003687144.1"/>
</dbReference>
<dbReference type="GO" id="GO:0005933">
    <property type="term" value="C:cellular bud"/>
    <property type="evidence" value="ECO:0007669"/>
    <property type="project" value="UniProtKB-ARBA"/>
</dbReference>
<evidence type="ECO:0000313" key="7">
    <source>
        <dbReference type="Proteomes" id="UP000005666"/>
    </source>
</evidence>
<dbReference type="Proteomes" id="UP000005666">
    <property type="component" value="Chromosome 9"/>
</dbReference>
<keyword evidence="1" id="KW-0343">GTPase activation</keyword>
<feature type="compositionally biased region" description="Low complexity" evidence="3">
    <location>
        <begin position="376"/>
        <end position="399"/>
    </location>
</feature>
<dbReference type="AlphaFoldDB" id="G8BXY0"/>
<evidence type="ECO:0000256" key="3">
    <source>
        <dbReference type="SAM" id="MobiDB-lite"/>
    </source>
</evidence>
<dbReference type="Pfam" id="PF00620">
    <property type="entry name" value="RhoGAP"/>
    <property type="match status" value="1"/>
</dbReference>
<evidence type="ECO:0000256" key="2">
    <source>
        <dbReference type="PROSITE-ProRule" id="PRU01077"/>
    </source>
</evidence>
<dbReference type="KEGG" id="tpf:TPHA_0I02570"/>
<dbReference type="OrthoDB" id="437889at2759"/>
<protein>
    <recommendedName>
        <fullName evidence="8">Rho-GAP domain-containing protein</fullName>
    </recommendedName>
</protein>
<dbReference type="Pfam" id="PF00611">
    <property type="entry name" value="FCH"/>
    <property type="match status" value="1"/>
</dbReference>
<proteinExistence type="predicted"/>
<dbReference type="Gene3D" id="1.10.555.10">
    <property type="entry name" value="Rho GTPase activation protein"/>
    <property type="match status" value="1"/>
</dbReference>
<dbReference type="GO" id="GO:0005938">
    <property type="term" value="C:cell cortex"/>
    <property type="evidence" value="ECO:0007669"/>
    <property type="project" value="UniProtKB-ARBA"/>
</dbReference>
<dbReference type="PANTHER" id="PTHR23176">
    <property type="entry name" value="RHO/RAC/CDC GTPASE-ACTIVATING PROTEIN"/>
    <property type="match status" value="1"/>
</dbReference>
<reference evidence="6 7" key="1">
    <citation type="journal article" date="2011" name="Proc. Natl. Acad. Sci. U.S.A.">
        <title>Evolutionary erosion of yeast sex chromosomes by mating-type switching accidents.</title>
        <authorList>
            <person name="Gordon J.L."/>
            <person name="Armisen D."/>
            <person name="Proux-Wera E."/>
            <person name="Oheigeartaigh S.S."/>
            <person name="Byrne K.P."/>
            <person name="Wolfe K.H."/>
        </authorList>
    </citation>
    <scope>NUCLEOTIDE SEQUENCE [LARGE SCALE GENOMIC DNA]</scope>
    <source>
        <strain evidence="7">ATCC 24235 / CBS 4417 / NBRC 1672 / NRRL Y-8282 / UCD 70-5</strain>
    </source>
</reference>
<keyword evidence="2" id="KW-0175">Coiled coil</keyword>
<feature type="region of interest" description="Disordered" evidence="3">
    <location>
        <begin position="1"/>
        <end position="30"/>
    </location>
</feature>
<dbReference type="PANTHER" id="PTHR23176:SF128">
    <property type="entry name" value="RHO GTPASE-ACTIVATING PROTEIN RGD1"/>
    <property type="match status" value="1"/>
</dbReference>
<dbReference type="OMA" id="DSGWQAR"/>
<dbReference type="SMART" id="SM00055">
    <property type="entry name" value="FCH"/>
    <property type="match status" value="1"/>
</dbReference>
<dbReference type="FunFam" id="1.20.1270.60:FF:000063">
    <property type="entry name" value="Rho GTPase activator"/>
    <property type="match status" value="1"/>
</dbReference>
<accession>G8BXY0</accession>
<dbReference type="InterPro" id="IPR001060">
    <property type="entry name" value="FCH_dom"/>
</dbReference>
<evidence type="ECO:0008006" key="8">
    <source>
        <dbReference type="Google" id="ProtNLM"/>
    </source>
</evidence>
<evidence type="ECO:0000259" key="4">
    <source>
        <dbReference type="PROSITE" id="PS50238"/>
    </source>
</evidence>
<dbReference type="SMART" id="SM00324">
    <property type="entry name" value="RhoGAP"/>
    <property type="match status" value="1"/>
</dbReference>
<dbReference type="InterPro" id="IPR031160">
    <property type="entry name" value="F_BAR_dom"/>
</dbReference>
<name>G8BXY0_TETPH</name>
<dbReference type="SUPFAM" id="SSF103657">
    <property type="entry name" value="BAR/IMD domain-like"/>
    <property type="match status" value="1"/>
</dbReference>
<dbReference type="GO" id="GO:0007010">
    <property type="term" value="P:cytoskeleton organization"/>
    <property type="evidence" value="ECO:0007669"/>
    <property type="project" value="UniProtKB-ARBA"/>
</dbReference>
<feature type="compositionally biased region" description="Polar residues" evidence="3">
    <location>
        <begin position="400"/>
        <end position="419"/>
    </location>
</feature>
<feature type="region of interest" description="Disordered" evidence="3">
    <location>
        <begin position="333"/>
        <end position="420"/>
    </location>
</feature>
<evidence type="ECO:0000313" key="6">
    <source>
        <dbReference type="EMBL" id="CCE64758.1"/>
    </source>
</evidence>
<evidence type="ECO:0000256" key="1">
    <source>
        <dbReference type="ARBA" id="ARBA00022468"/>
    </source>
</evidence>
<dbReference type="Gene3D" id="1.20.1270.60">
    <property type="entry name" value="Arfaptin homology (AH) domain/BAR domain"/>
    <property type="match status" value="1"/>
</dbReference>
<feature type="domain" description="F-BAR" evidence="5">
    <location>
        <begin position="36"/>
        <end position="298"/>
    </location>
</feature>